<dbReference type="NCBIfam" id="TIGR04247">
    <property type="entry name" value="NosD_copper_fam"/>
    <property type="match status" value="1"/>
</dbReference>
<dbReference type="InterPro" id="IPR011050">
    <property type="entry name" value="Pectin_lyase_fold/virulence"/>
</dbReference>
<dbReference type="EMBL" id="LN890655">
    <property type="protein sequence ID" value="CUS01986.2"/>
    <property type="molecule type" value="Genomic_DNA"/>
</dbReference>
<feature type="chain" id="PRO_5008240487" evidence="3">
    <location>
        <begin position="23"/>
        <end position="474"/>
    </location>
</feature>
<dbReference type="InterPro" id="IPR007742">
    <property type="entry name" value="NosD_dom"/>
</dbReference>
<gene>
    <name evidence="5" type="ORF">CFX0092_A0105</name>
</gene>
<dbReference type="AlphaFoldDB" id="A0A160SXT3"/>
<keyword evidence="2" id="KW-1133">Transmembrane helix</keyword>
<feature type="transmembrane region" description="Helical" evidence="2">
    <location>
        <begin position="433"/>
        <end position="453"/>
    </location>
</feature>
<dbReference type="OrthoDB" id="159063at2"/>
<organism evidence="5 6">
    <name type="scientific">Candidatus Promineifilum breve</name>
    <dbReference type="NCBI Taxonomy" id="1806508"/>
    <lineage>
        <taxon>Bacteria</taxon>
        <taxon>Bacillati</taxon>
        <taxon>Chloroflexota</taxon>
        <taxon>Ardenticatenia</taxon>
        <taxon>Candidatus Promineifilales</taxon>
        <taxon>Candidatus Promineifilaceae</taxon>
        <taxon>Candidatus Promineifilum</taxon>
    </lineage>
</organism>
<sequence>MKRYWVVLLLIMSISVARVARADGVTRVPAEQLAEAIAAAEPGDTIEVTGGVFHGNLVVDKTLTLIGLDGATLDAGNKGTVLRIEAPDSTVRGFTVRNSGDSLDREDSGIIIAGPRGLVEDNVLENVLFGIYINAAPGTIVRGNHITGKELDIARRGDLMRLWDSDDVLIENNVTRNGRDAVLWYSERMTLRNNDFSHGRYGLHFMYCDDATMEGNRLTYNSVGAYLMYGRRMILRDNLIAFNRGPSGYGVGLKDMDDSVITGNRILDNRVGAFVDGSPRELNSTGIVRNNLFAYNDIAIEMLPSVRHNLISDNSFIENEQQIVVAGGGQLRDNEWTVSDRGNYWSDYAGYDGDADGVGEIAYRAERLLDNLLGSRPELRLFLYSPVVNAVDFAARAFPLVRPQPILVDEKPLTQPVMPTAAPLPIDAGEGELWPVFLLPLALLALFIILRVGRRRYHMPSPLATQTGGLSHGE</sequence>
<keyword evidence="1" id="KW-0677">Repeat</keyword>
<dbReference type="InterPro" id="IPR006626">
    <property type="entry name" value="PbH1"/>
</dbReference>
<name>A0A160SXT3_9CHLR</name>
<reference evidence="5" key="1">
    <citation type="submission" date="2016-01" db="EMBL/GenBank/DDBJ databases">
        <authorList>
            <person name="Mcilroy J.S."/>
            <person name="Karst M S."/>
            <person name="Albertsen M."/>
        </authorList>
    </citation>
    <scope>NUCLEOTIDE SEQUENCE</scope>
    <source>
        <strain evidence="5">Cfx-K</strain>
    </source>
</reference>
<dbReference type="SMART" id="SM00722">
    <property type="entry name" value="CASH"/>
    <property type="match status" value="1"/>
</dbReference>
<dbReference type="KEGG" id="pbf:CFX0092_A0105"/>
<keyword evidence="2" id="KW-0812">Transmembrane</keyword>
<dbReference type="Gene3D" id="2.160.20.10">
    <property type="entry name" value="Single-stranded right-handed beta-helix, Pectin lyase-like"/>
    <property type="match status" value="1"/>
</dbReference>
<feature type="signal peptide" evidence="3">
    <location>
        <begin position="1"/>
        <end position="22"/>
    </location>
</feature>
<keyword evidence="3" id="KW-0732">Signal</keyword>
<protein>
    <submittedName>
        <fullName evidence="5">Nitrous oxide reductase family maturation protein nosD</fullName>
    </submittedName>
</protein>
<feature type="domain" description="Carbohydrate-binding/sugar hydrolysis" evidence="4">
    <location>
        <begin position="40"/>
        <end position="182"/>
    </location>
</feature>
<evidence type="ECO:0000256" key="1">
    <source>
        <dbReference type="ARBA" id="ARBA00022737"/>
    </source>
</evidence>
<evidence type="ECO:0000313" key="6">
    <source>
        <dbReference type="Proteomes" id="UP000215027"/>
    </source>
</evidence>
<evidence type="ECO:0000259" key="4">
    <source>
        <dbReference type="SMART" id="SM00722"/>
    </source>
</evidence>
<dbReference type="PANTHER" id="PTHR22990">
    <property type="entry name" value="F-BOX ONLY PROTEIN"/>
    <property type="match status" value="1"/>
</dbReference>
<dbReference type="RefSeq" id="WP_095041652.1">
    <property type="nucleotide sequence ID" value="NZ_LN890655.1"/>
</dbReference>
<keyword evidence="2" id="KW-0472">Membrane</keyword>
<dbReference type="SUPFAM" id="SSF51126">
    <property type="entry name" value="Pectin lyase-like"/>
    <property type="match status" value="1"/>
</dbReference>
<keyword evidence="6" id="KW-1185">Reference proteome</keyword>
<dbReference type="InterPro" id="IPR012334">
    <property type="entry name" value="Pectin_lyas_fold"/>
</dbReference>
<dbReference type="PANTHER" id="PTHR22990:SF15">
    <property type="entry name" value="F-BOX ONLY PROTEIN 10"/>
    <property type="match status" value="1"/>
</dbReference>
<evidence type="ECO:0000256" key="3">
    <source>
        <dbReference type="SAM" id="SignalP"/>
    </source>
</evidence>
<proteinExistence type="predicted"/>
<dbReference type="InterPro" id="IPR051550">
    <property type="entry name" value="SCF-Subunits/Alg-Epimerases"/>
</dbReference>
<dbReference type="Proteomes" id="UP000215027">
    <property type="component" value="Chromosome I"/>
</dbReference>
<dbReference type="Pfam" id="PF05048">
    <property type="entry name" value="NosD"/>
    <property type="match status" value="1"/>
</dbReference>
<evidence type="ECO:0000313" key="5">
    <source>
        <dbReference type="EMBL" id="CUS01986.2"/>
    </source>
</evidence>
<accession>A0A160SXT3</accession>
<dbReference type="SMART" id="SM00710">
    <property type="entry name" value="PbH1"/>
    <property type="match status" value="8"/>
</dbReference>
<evidence type="ECO:0000256" key="2">
    <source>
        <dbReference type="SAM" id="Phobius"/>
    </source>
</evidence>
<dbReference type="InterPro" id="IPR026464">
    <property type="entry name" value="NosD_copper_fam"/>
</dbReference>
<dbReference type="InterPro" id="IPR006633">
    <property type="entry name" value="Carb-bd_sugar_hydrolysis-dom"/>
</dbReference>